<dbReference type="InterPro" id="IPR035439">
    <property type="entry name" value="UPF0145_dom_sf"/>
</dbReference>
<dbReference type="EMBL" id="LS992241">
    <property type="protein sequence ID" value="SYX85592.1"/>
    <property type="molecule type" value="Genomic_DNA"/>
</dbReference>
<dbReference type="Pfam" id="PF01906">
    <property type="entry name" value="YbjQ_1"/>
    <property type="match status" value="1"/>
</dbReference>
<comment type="similarity">
    <text evidence="1 2">Belongs to the UPF0145 family.</text>
</comment>
<evidence type="ECO:0000256" key="2">
    <source>
        <dbReference type="HAMAP-Rule" id="MF_00338"/>
    </source>
</evidence>
<dbReference type="HAMAP" id="MF_00338">
    <property type="entry name" value="UPF0145"/>
    <property type="match status" value="1"/>
</dbReference>
<dbReference type="Proteomes" id="UP000304148">
    <property type="component" value="Chromosome"/>
</dbReference>
<evidence type="ECO:0000313" key="5">
    <source>
        <dbReference type="Proteomes" id="UP000304148"/>
    </source>
</evidence>
<name>A0A383RG78_PAEAL</name>
<dbReference type="Proteomes" id="UP001527090">
    <property type="component" value="Unassembled WGS sequence"/>
</dbReference>
<evidence type="ECO:0000313" key="6">
    <source>
        <dbReference type="Proteomes" id="UP001527090"/>
    </source>
</evidence>
<reference evidence="5" key="1">
    <citation type="submission" date="2018-08" db="EMBL/GenBank/DDBJ databases">
        <authorList>
            <person name="Chevrot R."/>
        </authorList>
    </citation>
    <scope>NUCLEOTIDE SEQUENCE [LARGE SCALE GENOMIC DNA]</scope>
</reference>
<dbReference type="Gene3D" id="3.30.110.70">
    <property type="entry name" value="Hypothetical protein apc22750. Chain B"/>
    <property type="match status" value="1"/>
</dbReference>
<proteinExistence type="inferred from homology"/>
<dbReference type="PANTHER" id="PTHR34068">
    <property type="entry name" value="UPF0145 PROTEIN YBJQ"/>
    <property type="match status" value="1"/>
</dbReference>
<dbReference type="SUPFAM" id="SSF117782">
    <property type="entry name" value="YbjQ-like"/>
    <property type="match status" value="1"/>
</dbReference>
<reference evidence="3 6" key="3">
    <citation type="submission" date="2022-05" db="EMBL/GenBank/DDBJ databases">
        <title>Genome Sequencing of Bee-Associated Microbes.</title>
        <authorList>
            <person name="Dunlap C."/>
        </authorList>
    </citation>
    <scope>NUCLEOTIDE SEQUENCE [LARGE SCALE GENOMIC DNA]</scope>
    <source>
        <strain evidence="3 6">NRRL NRS-750</strain>
    </source>
</reference>
<dbReference type="EMBL" id="JAMDLY010000005">
    <property type="protein sequence ID" value="MCY9528405.1"/>
    <property type="molecule type" value="Genomic_DNA"/>
</dbReference>
<dbReference type="RefSeq" id="WP_021254534.1">
    <property type="nucleotide sequence ID" value="NZ_JAMDLY010000005.1"/>
</dbReference>
<sequence>MIVVTTERIANYEVSEVLGTAFGVVVRARGIGGDIMASLKGLVGGEVKQYTQMIEDARRQAMDRMIENAHAMGGDGIIMMRFDSGDVGQNMSEIVAYGTVVKLRAVHS</sequence>
<dbReference type="AlphaFoldDB" id="A0A383RG78"/>
<dbReference type="PANTHER" id="PTHR34068:SF2">
    <property type="entry name" value="UPF0145 PROTEIN SCO3412"/>
    <property type="match status" value="1"/>
</dbReference>
<accession>A0A383RG78</accession>
<organism evidence="4 5">
    <name type="scientific">Paenibacillus alvei</name>
    <name type="common">Bacillus alvei</name>
    <dbReference type="NCBI Taxonomy" id="44250"/>
    <lineage>
        <taxon>Bacteria</taxon>
        <taxon>Bacillati</taxon>
        <taxon>Bacillota</taxon>
        <taxon>Bacilli</taxon>
        <taxon>Bacillales</taxon>
        <taxon>Paenibacillaceae</taxon>
        <taxon>Paenibacillus</taxon>
    </lineage>
</organism>
<evidence type="ECO:0000313" key="3">
    <source>
        <dbReference type="EMBL" id="MCY9528405.1"/>
    </source>
</evidence>
<protein>
    <recommendedName>
        <fullName evidence="2">UPF0145 protein M5X04_03525</fullName>
    </recommendedName>
</protein>
<evidence type="ECO:0000256" key="1">
    <source>
        <dbReference type="ARBA" id="ARBA00010751"/>
    </source>
</evidence>
<evidence type="ECO:0000313" key="4">
    <source>
        <dbReference type="EMBL" id="SYX85592.1"/>
    </source>
</evidence>
<gene>
    <name evidence="3" type="ORF">M5X04_03525</name>
    <name evidence="4" type="ORF">PBLR_14014</name>
</gene>
<reference evidence="4" key="2">
    <citation type="submission" date="2018-08" db="EMBL/GenBank/DDBJ databases">
        <authorList>
            <person name="Ferrada E.E."/>
            <person name="Latorre B.A."/>
        </authorList>
    </citation>
    <scope>NUCLEOTIDE SEQUENCE</scope>
    <source>
        <strain evidence="4">Paenibacillus B-LR1</strain>
    </source>
</reference>
<keyword evidence="6" id="KW-1185">Reference proteome</keyword>
<dbReference type="InterPro" id="IPR002765">
    <property type="entry name" value="UPF0145_YbjQ-like"/>
</dbReference>